<dbReference type="AlphaFoldDB" id="A0A1Q9ELL9"/>
<dbReference type="EMBL" id="LSRX01000120">
    <property type="protein sequence ID" value="OLQ08315.1"/>
    <property type="molecule type" value="Genomic_DNA"/>
</dbReference>
<comment type="similarity">
    <text evidence="1">Belongs to the TSR2 family.</text>
</comment>
<protein>
    <submittedName>
        <fullName evidence="3">Uncharacterized protein</fullName>
    </submittedName>
</protein>
<dbReference type="InterPro" id="IPR019398">
    <property type="entry name" value="Pre-rRNA_process_TSR2"/>
</dbReference>
<dbReference type="Pfam" id="PF10273">
    <property type="entry name" value="WGG"/>
    <property type="match status" value="1"/>
</dbReference>
<sequence length="261" mass="29207">MIGTDKKHNIFLLCSLVCARPEIVVLGGERNGNNTDMLKSIKKVLRQMSLEQKFHEAVDSVFKKWTTLALATDQGWGGRDSHAKGRQLQGDVIDYLANASRKKNPPSWQNPGDVQDLAYFLYLRMDELFNTETDDGSDREVATLCLRLWNTCHSGDASFADEVLQACRTQAPQDLSKSQGSERIEYATEEDELLDKLEGMEVEEGDEGSDIEVQEADNVLELADEALHRGKGYGTSKPKEVEPVVDEDGFTAVVKGRRRPR</sequence>
<comment type="caution">
    <text evidence="3">The sequence shown here is derived from an EMBL/GenBank/DDBJ whole genome shotgun (WGS) entry which is preliminary data.</text>
</comment>
<evidence type="ECO:0000256" key="1">
    <source>
        <dbReference type="ARBA" id="ARBA00006524"/>
    </source>
</evidence>
<evidence type="ECO:0000313" key="4">
    <source>
        <dbReference type="Proteomes" id="UP000186817"/>
    </source>
</evidence>
<evidence type="ECO:0000256" key="2">
    <source>
        <dbReference type="ARBA" id="ARBA00022552"/>
    </source>
</evidence>
<dbReference type="OMA" id="HHVFTNW"/>
<gene>
    <name evidence="3" type="ORF">AK812_SmicGene8180</name>
</gene>
<dbReference type="GO" id="GO:0006364">
    <property type="term" value="P:rRNA processing"/>
    <property type="evidence" value="ECO:0007669"/>
    <property type="project" value="UniProtKB-KW"/>
</dbReference>
<dbReference type="PANTHER" id="PTHR21250">
    <property type="entry name" value="PRE-RRNA-PROCESSING PROTEIN TSR2 HOMOLOG"/>
    <property type="match status" value="1"/>
</dbReference>
<name>A0A1Q9ELL9_SYMMI</name>
<evidence type="ECO:0000313" key="3">
    <source>
        <dbReference type="EMBL" id="OLQ08315.1"/>
    </source>
</evidence>
<keyword evidence="2" id="KW-0698">rRNA processing</keyword>
<reference evidence="3 4" key="1">
    <citation type="submission" date="2016-02" db="EMBL/GenBank/DDBJ databases">
        <title>Genome analysis of coral dinoflagellate symbionts highlights evolutionary adaptations to a symbiotic lifestyle.</title>
        <authorList>
            <person name="Aranda M."/>
            <person name="Li Y."/>
            <person name="Liew Y.J."/>
            <person name="Baumgarten S."/>
            <person name="Simakov O."/>
            <person name="Wilson M."/>
            <person name="Piel J."/>
            <person name="Ashoor H."/>
            <person name="Bougouffa S."/>
            <person name="Bajic V.B."/>
            <person name="Ryu T."/>
            <person name="Ravasi T."/>
            <person name="Bayer T."/>
            <person name="Micklem G."/>
            <person name="Kim H."/>
            <person name="Bhak J."/>
            <person name="Lajeunesse T.C."/>
            <person name="Voolstra C.R."/>
        </authorList>
    </citation>
    <scope>NUCLEOTIDE SEQUENCE [LARGE SCALE GENOMIC DNA]</scope>
    <source>
        <strain evidence="3 4">CCMP2467</strain>
    </source>
</reference>
<organism evidence="3 4">
    <name type="scientific">Symbiodinium microadriaticum</name>
    <name type="common">Dinoflagellate</name>
    <name type="synonym">Zooxanthella microadriatica</name>
    <dbReference type="NCBI Taxonomy" id="2951"/>
    <lineage>
        <taxon>Eukaryota</taxon>
        <taxon>Sar</taxon>
        <taxon>Alveolata</taxon>
        <taxon>Dinophyceae</taxon>
        <taxon>Suessiales</taxon>
        <taxon>Symbiodiniaceae</taxon>
        <taxon>Symbiodinium</taxon>
    </lineage>
</organism>
<keyword evidence="4" id="KW-1185">Reference proteome</keyword>
<dbReference type="Proteomes" id="UP000186817">
    <property type="component" value="Unassembled WGS sequence"/>
</dbReference>
<accession>A0A1Q9ELL9</accession>
<dbReference type="OrthoDB" id="263560at2759"/>
<proteinExistence type="inferred from homology"/>